<dbReference type="EMBL" id="MFIQ01000007">
    <property type="protein sequence ID" value="OGF93708.1"/>
    <property type="molecule type" value="Genomic_DNA"/>
</dbReference>
<evidence type="ECO:0000313" key="2">
    <source>
        <dbReference type="Proteomes" id="UP000178894"/>
    </source>
</evidence>
<proteinExistence type="predicted"/>
<evidence type="ECO:0000313" key="1">
    <source>
        <dbReference type="EMBL" id="OGF93708.1"/>
    </source>
</evidence>
<reference evidence="1 2" key="1">
    <citation type="journal article" date="2016" name="Nat. Commun.">
        <title>Thousands of microbial genomes shed light on interconnected biogeochemical processes in an aquifer system.</title>
        <authorList>
            <person name="Anantharaman K."/>
            <person name="Brown C.T."/>
            <person name="Hug L.A."/>
            <person name="Sharon I."/>
            <person name="Castelle C.J."/>
            <person name="Probst A.J."/>
            <person name="Thomas B.C."/>
            <person name="Singh A."/>
            <person name="Wilkins M.J."/>
            <person name="Karaoz U."/>
            <person name="Brodie E.L."/>
            <person name="Williams K.H."/>
            <person name="Hubbard S.S."/>
            <person name="Banfield J.F."/>
        </authorList>
    </citation>
    <scope>NUCLEOTIDE SEQUENCE [LARGE SCALE GENOMIC DNA]</scope>
</reference>
<gene>
    <name evidence="1" type="ORF">A3G54_02070</name>
</gene>
<name>A0A1F5Y0G0_9BACT</name>
<sequence>MQCKFPQYAGFYVKPMPIIYMILMSLALSFPEVGYEAGPSYIPDVYLERNAMISANALAPSVGLEVPGIMRKIATCESNDRHFDEKGKVVIGKYDIRDIGRYQINLRYWEDEAKKLGYDLYSEDGNEAFAMYLYKKYGTEPWHRSRWCWSKL</sequence>
<dbReference type="AlphaFoldDB" id="A0A1F5Y0G0"/>
<protein>
    <submittedName>
        <fullName evidence="1">Uncharacterized protein</fullName>
    </submittedName>
</protein>
<dbReference type="Proteomes" id="UP000178894">
    <property type="component" value="Unassembled WGS sequence"/>
</dbReference>
<accession>A0A1F5Y0G0</accession>
<organism evidence="1 2">
    <name type="scientific">Candidatus Giovannonibacteria bacterium RIFCSPLOWO2_12_FULL_44_15</name>
    <dbReference type="NCBI Taxonomy" id="1798364"/>
    <lineage>
        <taxon>Bacteria</taxon>
        <taxon>Candidatus Giovannoniibacteriota</taxon>
    </lineage>
</organism>
<comment type="caution">
    <text evidence="1">The sequence shown here is derived from an EMBL/GenBank/DDBJ whole genome shotgun (WGS) entry which is preliminary data.</text>
</comment>